<comment type="caution">
    <text evidence="1">The sequence shown here is derived from an EMBL/GenBank/DDBJ whole genome shotgun (WGS) entry which is preliminary data.</text>
</comment>
<dbReference type="AlphaFoldDB" id="A0A402B4Z2"/>
<organism evidence="1 2">
    <name type="scientific">Dictyobacter alpinus</name>
    <dbReference type="NCBI Taxonomy" id="2014873"/>
    <lineage>
        <taxon>Bacteria</taxon>
        <taxon>Bacillati</taxon>
        <taxon>Chloroflexota</taxon>
        <taxon>Ktedonobacteria</taxon>
        <taxon>Ktedonobacterales</taxon>
        <taxon>Dictyobacteraceae</taxon>
        <taxon>Dictyobacter</taxon>
    </lineage>
</organism>
<proteinExistence type="predicted"/>
<evidence type="ECO:0000313" key="2">
    <source>
        <dbReference type="Proteomes" id="UP000287171"/>
    </source>
</evidence>
<name>A0A402B4Z2_9CHLR</name>
<dbReference type="EMBL" id="BIFT01000001">
    <property type="protein sequence ID" value="GCE26402.1"/>
    <property type="molecule type" value="Genomic_DNA"/>
</dbReference>
<reference evidence="2" key="1">
    <citation type="submission" date="2018-12" db="EMBL/GenBank/DDBJ databases">
        <title>Tengunoibacter tsumagoiensis gen. nov., sp. nov., Dictyobacter kobayashii sp. nov., D. alpinus sp. nov., and D. joshuensis sp. nov. and description of Dictyobacteraceae fam. nov. within the order Ktedonobacterales isolated from Tengu-no-mugimeshi.</title>
        <authorList>
            <person name="Wang C.M."/>
            <person name="Zheng Y."/>
            <person name="Sakai Y."/>
            <person name="Toyoda A."/>
            <person name="Minakuchi Y."/>
            <person name="Abe K."/>
            <person name="Yokota A."/>
            <person name="Yabe S."/>
        </authorList>
    </citation>
    <scope>NUCLEOTIDE SEQUENCE [LARGE SCALE GENOMIC DNA]</scope>
    <source>
        <strain evidence="2">Uno16</strain>
    </source>
</reference>
<keyword evidence="2" id="KW-1185">Reference proteome</keyword>
<accession>A0A402B4Z2</accession>
<gene>
    <name evidence="1" type="ORF">KDA_18860</name>
</gene>
<protein>
    <submittedName>
        <fullName evidence="1">Uncharacterized protein</fullName>
    </submittedName>
</protein>
<evidence type="ECO:0000313" key="1">
    <source>
        <dbReference type="EMBL" id="GCE26402.1"/>
    </source>
</evidence>
<sequence>MRPEERSVLEYDEIGLTATVHRAQKQLVPQMLQQKNKERKEADIPLAELIAYESASR</sequence>
<dbReference type="Proteomes" id="UP000287171">
    <property type="component" value="Unassembled WGS sequence"/>
</dbReference>